<dbReference type="EMBL" id="JAVIZN010000002">
    <property type="protein sequence ID" value="MDR6206392.1"/>
    <property type="molecule type" value="Genomic_DNA"/>
</dbReference>
<protein>
    <submittedName>
        <fullName evidence="1">Thiol:disulfide interchange protein</fullName>
    </submittedName>
</protein>
<evidence type="ECO:0000313" key="2">
    <source>
        <dbReference type="Proteomes" id="UP001245184"/>
    </source>
</evidence>
<accession>A0ABD5CR86</accession>
<evidence type="ECO:0000313" key="1">
    <source>
        <dbReference type="EMBL" id="MDR6206392.1"/>
    </source>
</evidence>
<name>A0ABD5CR86_9BURK</name>
<dbReference type="AlphaFoldDB" id="A0ABD5CR86"/>
<reference evidence="1 2" key="1">
    <citation type="submission" date="2023-08" db="EMBL/GenBank/DDBJ databases">
        <title>Genome sequencing of plant associated microbes to promote plant fitness in Sorghum bicolor and Oryza sativa.</title>
        <authorList>
            <person name="Coleman-Derr D."/>
        </authorList>
    </citation>
    <scope>NUCLEOTIDE SEQUENCE [LARGE SCALE GENOMIC DNA]</scope>
    <source>
        <strain evidence="1 2">SLBN-33</strain>
    </source>
</reference>
<gene>
    <name evidence="1" type="ORF">QF025_005112</name>
</gene>
<dbReference type="Proteomes" id="UP001245184">
    <property type="component" value="Unassembled WGS sequence"/>
</dbReference>
<organism evidence="1 2">
    <name type="scientific">Paraburkholderia graminis</name>
    <dbReference type="NCBI Taxonomy" id="60548"/>
    <lineage>
        <taxon>Bacteria</taxon>
        <taxon>Pseudomonadati</taxon>
        <taxon>Pseudomonadota</taxon>
        <taxon>Betaproteobacteria</taxon>
        <taxon>Burkholderiales</taxon>
        <taxon>Burkholderiaceae</taxon>
        <taxon>Paraburkholderia</taxon>
    </lineage>
</organism>
<sequence length="85" mass="9233">MVADGGIYALLGPYAIANLQKECRLQASMVVEPAVPRFIALAMSPHGELTLACRTVMQLTREIARSRNLSSEFQQGVSAAFVRPI</sequence>
<proteinExistence type="predicted"/>
<comment type="caution">
    <text evidence="1">The sequence shown here is derived from an EMBL/GenBank/DDBJ whole genome shotgun (WGS) entry which is preliminary data.</text>
</comment>